<dbReference type="AlphaFoldDB" id="A0A9P9HDC0"/>
<gene>
    <name evidence="2" type="ORF">B0J15DRAFT_594958</name>
</gene>
<evidence type="ECO:0000256" key="1">
    <source>
        <dbReference type="SAM" id="MobiDB-lite"/>
    </source>
</evidence>
<sequence>MSAQVAASPGSPESKPKKRHSFFSSAVRQFAKVTFLESITPGLSAALAFDNPAMPDPHQSAPFPESQLSQVVVNGVKLGQADLLALQAVVGPVLPGSYWYDRVSGAYGMAGGPCSGFLSANLPLGGGQLASDASGHTGTGVFINGREIHTIDVVGLQRMGAVVMPGRWWLNADGSYGAEGSFVVLGNLRLQANAANNAGGAHSWSTSMGHYGGSDGQGFSYVGGPGWSYSSG</sequence>
<evidence type="ECO:0000313" key="3">
    <source>
        <dbReference type="Proteomes" id="UP000736672"/>
    </source>
</evidence>
<keyword evidence="3" id="KW-1185">Reference proteome</keyword>
<dbReference type="EMBL" id="JAGTJS010000010">
    <property type="protein sequence ID" value="KAH7254409.1"/>
    <property type="molecule type" value="Genomic_DNA"/>
</dbReference>
<dbReference type="Proteomes" id="UP000736672">
    <property type="component" value="Unassembled WGS sequence"/>
</dbReference>
<dbReference type="OrthoDB" id="5239817at2759"/>
<proteinExistence type="predicted"/>
<organism evidence="2 3">
    <name type="scientific">Fusarium solani</name>
    <name type="common">Filamentous fungus</name>
    <dbReference type="NCBI Taxonomy" id="169388"/>
    <lineage>
        <taxon>Eukaryota</taxon>
        <taxon>Fungi</taxon>
        <taxon>Dikarya</taxon>
        <taxon>Ascomycota</taxon>
        <taxon>Pezizomycotina</taxon>
        <taxon>Sordariomycetes</taxon>
        <taxon>Hypocreomycetidae</taxon>
        <taxon>Hypocreales</taxon>
        <taxon>Nectriaceae</taxon>
        <taxon>Fusarium</taxon>
        <taxon>Fusarium solani species complex</taxon>
    </lineage>
</organism>
<protein>
    <submittedName>
        <fullName evidence="2">Uncharacterized protein</fullName>
    </submittedName>
</protein>
<feature type="region of interest" description="Disordered" evidence="1">
    <location>
        <begin position="1"/>
        <end position="20"/>
    </location>
</feature>
<reference evidence="2" key="1">
    <citation type="journal article" date="2021" name="Nat. Commun.">
        <title>Genetic determinants of endophytism in the Arabidopsis root mycobiome.</title>
        <authorList>
            <person name="Mesny F."/>
            <person name="Miyauchi S."/>
            <person name="Thiergart T."/>
            <person name="Pickel B."/>
            <person name="Atanasova L."/>
            <person name="Karlsson M."/>
            <person name="Huettel B."/>
            <person name="Barry K.W."/>
            <person name="Haridas S."/>
            <person name="Chen C."/>
            <person name="Bauer D."/>
            <person name="Andreopoulos W."/>
            <person name="Pangilinan J."/>
            <person name="LaButti K."/>
            <person name="Riley R."/>
            <person name="Lipzen A."/>
            <person name="Clum A."/>
            <person name="Drula E."/>
            <person name="Henrissat B."/>
            <person name="Kohler A."/>
            <person name="Grigoriev I.V."/>
            <person name="Martin F.M."/>
            <person name="Hacquard S."/>
        </authorList>
    </citation>
    <scope>NUCLEOTIDE SEQUENCE</scope>
    <source>
        <strain evidence="2">FSSC 5 MPI-SDFR-AT-0091</strain>
    </source>
</reference>
<evidence type="ECO:0000313" key="2">
    <source>
        <dbReference type="EMBL" id="KAH7254409.1"/>
    </source>
</evidence>
<comment type="caution">
    <text evidence="2">The sequence shown here is derived from an EMBL/GenBank/DDBJ whole genome shotgun (WGS) entry which is preliminary data.</text>
</comment>
<accession>A0A9P9HDC0</accession>
<name>A0A9P9HDC0_FUSSL</name>